<dbReference type="PANTHER" id="PTHR43377">
    <property type="entry name" value="BILIVERDIN REDUCTASE A"/>
    <property type="match status" value="1"/>
</dbReference>
<dbReference type="Gene3D" id="3.40.50.720">
    <property type="entry name" value="NAD(P)-binding Rossmann-like Domain"/>
    <property type="match status" value="1"/>
</dbReference>
<dbReference type="GO" id="GO:0000166">
    <property type="term" value="F:nucleotide binding"/>
    <property type="evidence" value="ECO:0007669"/>
    <property type="project" value="InterPro"/>
</dbReference>
<organism evidence="3">
    <name type="scientific">uncultured Thermomicrobiales bacterium</name>
    <dbReference type="NCBI Taxonomy" id="1645740"/>
    <lineage>
        <taxon>Bacteria</taxon>
        <taxon>Pseudomonadati</taxon>
        <taxon>Thermomicrobiota</taxon>
        <taxon>Thermomicrobia</taxon>
        <taxon>Thermomicrobiales</taxon>
        <taxon>environmental samples</taxon>
    </lineage>
</organism>
<accession>A0A6J4VNZ5</accession>
<dbReference type="SUPFAM" id="SSF55347">
    <property type="entry name" value="Glyceraldehyde-3-phosphate dehydrogenase-like, C-terminal domain"/>
    <property type="match status" value="1"/>
</dbReference>
<dbReference type="EMBL" id="CADCWF010000369">
    <property type="protein sequence ID" value="CAA9584423.1"/>
    <property type="molecule type" value="Genomic_DNA"/>
</dbReference>
<dbReference type="AlphaFoldDB" id="A0A6J4VNZ5"/>
<proteinExistence type="predicted"/>
<feature type="domain" description="Gfo/Idh/MocA-like oxidoreductase N-terminal" evidence="1">
    <location>
        <begin position="4"/>
        <end position="122"/>
    </location>
</feature>
<dbReference type="Gene3D" id="3.30.360.10">
    <property type="entry name" value="Dihydrodipicolinate Reductase, domain 2"/>
    <property type="match status" value="1"/>
</dbReference>
<name>A0A6J4VNZ5_9BACT</name>
<dbReference type="InterPro" id="IPR051450">
    <property type="entry name" value="Gfo/Idh/MocA_Oxidoreductases"/>
</dbReference>
<gene>
    <name evidence="3" type="ORF">AVDCRST_MAG59-5274</name>
</gene>
<evidence type="ECO:0000259" key="2">
    <source>
        <dbReference type="Pfam" id="PF22725"/>
    </source>
</evidence>
<dbReference type="Pfam" id="PF22725">
    <property type="entry name" value="GFO_IDH_MocA_C3"/>
    <property type="match status" value="1"/>
</dbReference>
<evidence type="ECO:0000259" key="1">
    <source>
        <dbReference type="Pfam" id="PF01408"/>
    </source>
</evidence>
<evidence type="ECO:0000313" key="3">
    <source>
        <dbReference type="EMBL" id="CAA9584423.1"/>
    </source>
</evidence>
<feature type="domain" description="GFO/IDH/MocA-like oxidoreductase" evidence="2">
    <location>
        <begin position="130"/>
        <end position="259"/>
    </location>
</feature>
<evidence type="ECO:0008006" key="4">
    <source>
        <dbReference type="Google" id="ProtNLM"/>
    </source>
</evidence>
<protein>
    <recommendedName>
        <fullName evidence="4">Gfo/Idh/MocA family oxidoreductase</fullName>
    </recommendedName>
</protein>
<dbReference type="InterPro" id="IPR036291">
    <property type="entry name" value="NAD(P)-bd_dom_sf"/>
</dbReference>
<dbReference type="InterPro" id="IPR000683">
    <property type="entry name" value="Gfo/Idh/MocA-like_OxRdtase_N"/>
</dbReference>
<dbReference type="InterPro" id="IPR055170">
    <property type="entry name" value="GFO_IDH_MocA-like_dom"/>
</dbReference>
<dbReference type="PANTHER" id="PTHR43377:SF1">
    <property type="entry name" value="BILIVERDIN REDUCTASE A"/>
    <property type="match status" value="1"/>
</dbReference>
<dbReference type="Pfam" id="PF01408">
    <property type="entry name" value="GFO_IDH_MocA"/>
    <property type="match status" value="1"/>
</dbReference>
<sequence length="346" mass="36430">MERVRIGVVGAGFMGGLHARVVAESGLGHLAAVADPDAARGSELAERYGATAYPSHEAMLAGERLAAVIVATPEPLHRDAVVAAAGHGAAVLVEKPIAASLADADAMIAACDAAGVPLMVGYILRFEPAYARIKQAAEAGTLGRILTGYARRNAPIGEGRRLAGRTTVVNYLAVHDLDQLLWSIRSAPVRVSARAVRGKIHEEFGVADFTWITVEFADGGLGVVESGWALSEGWAGWSTPAAWGGFGDVELNLIGTDGVASLDFTPMNLYGVDDREGWRLPDTRHWPVINGRIVGALKNEVDHFLDCVATGRPPLVDGREGRRSLELGLAADRSIAEGQPVDLPLG</sequence>
<reference evidence="3" key="1">
    <citation type="submission" date="2020-02" db="EMBL/GenBank/DDBJ databases">
        <authorList>
            <person name="Meier V. D."/>
        </authorList>
    </citation>
    <scope>NUCLEOTIDE SEQUENCE</scope>
    <source>
        <strain evidence="3">AVDCRST_MAG59</strain>
    </source>
</reference>
<dbReference type="SUPFAM" id="SSF51735">
    <property type="entry name" value="NAD(P)-binding Rossmann-fold domains"/>
    <property type="match status" value="1"/>
</dbReference>